<keyword evidence="5" id="KW-1185">Reference proteome</keyword>
<gene>
    <name evidence="4" type="ORF">ACFSBH_19770</name>
</gene>
<dbReference type="PANTHER" id="PTHR43861">
    <property type="entry name" value="TRANS-ACONITATE 2-METHYLTRANSFERASE-RELATED"/>
    <property type="match status" value="1"/>
</dbReference>
<dbReference type="InterPro" id="IPR029063">
    <property type="entry name" value="SAM-dependent_MTases_sf"/>
</dbReference>
<dbReference type="Proteomes" id="UP001597221">
    <property type="component" value="Unassembled WGS sequence"/>
</dbReference>
<dbReference type="Gene3D" id="2.20.25.110">
    <property type="entry name" value="S-adenosyl-L-methionine-dependent methyltransferases"/>
    <property type="match status" value="1"/>
</dbReference>
<dbReference type="SUPFAM" id="SSF53335">
    <property type="entry name" value="S-adenosyl-L-methionine-dependent methyltransferases"/>
    <property type="match status" value="1"/>
</dbReference>
<proteinExistence type="predicted"/>
<name>A0ABW4HX79_9BACI</name>
<organism evidence="4 5">
    <name type="scientific">Oceanobacillus luteolus</name>
    <dbReference type="NCBI Taxonomy" id="1274358"/>
    <lineage>
        <taxon>Bacteria</taxon>
        <taxon>Bacillati</taxon>
        <taxon>Bacillota</taxon>
        <taxon>Bacilli</taxon>
        <taxon>Bacillales</taxon>
        <taxon>Bacillaceae</taxon>
        <taxon>Oceanobacillus</taxon>
    </lineage>
</organism>
<dbReference type="RefSeq" id="WP_251510031.1">
    <property type="nucleotide sequence ID" value="NZ_JAMBON010000001.1"/>
</dbReference>
<accession>A0ABW4HX79</accession>
<dbReference type="GO" id="GO:0032259">
    <property type="term" value="P:methylation"/>
    <property type="evidence" value="ECO:0007669"/>
    <property type="project" value="UniProtKB-KW"/>
</dbReference>
<dbReference type="Pfam" id="PF13649">
    <property type="entry name" value="Methyltransf_25"/>
    <property type="match status" value="1"/>
</dbReference>
<comment type="caution">
    <text evidence="4">The sequence shown here is derived from an EMBL/GenBank/DDBJ whole genome shotgun (WGS) entry which is preliminary data.</text>
</comment>
<protein>
    <submittedName>
        <fullName evidence="4">Class I SAM-dependent DNA methyltransferase</fullName>
    </submittedName>
</protein>
<keyword evidence="2" id="KW-0808">Transferase</keyword>
<dbReference type="Gene3D" id="3.40.50.150">
    <property type="entry name" value="Vaccinia Virus protein VP39"/>
    <property type="match status" value="1"/>
</dbReference>
<dbReference type="EMBL" id="JBHUDE010000164">
    <property type="protein sequence ID" value="MFD1609861.1"/>
    <property type="molecule type" value="Genomic_DNA"/>
</dbReference>
<evidence type="ECO:0000256" key="2">
    <source>
        <dbReference type="ARBA" id="ARBA00022679"/>
    </source>
</evidence>
<feature type="domain" description="Methyltransferase" evidence="3">
    <location>
        <begin position="40"/>
        <end position="135"/>
    </location>
</feature>
<dbReference type="GO" id="GO:0008168">
    <property type="term" value="F:methyltransferase activity"/>
    <property type="evidence" value="ECO:0007669"/>
    <property type="project" value="UniProtKB-KW"/>
</dbReference>
<evidence type="ECO:0000256" key="1">
    <source>
        <dbReference type="ARBA" id="ARBA00022603"/>
    </source>
</evidence>
<dbReference type="CDD" id="cd02440">
    <property type="entry name" value="AdoMet_MTases"/>
    <property type="match status" value="1"/>
</dbReference>
<evidence type="ECO:0000313" key="4">
    <source>
        <dbReference type="EMBL" id="MFD1609861.1"/>
    </source>
</evidence>
<keyword evidence="1 4" id="KW-0489">Methyltransferase</keyword>
<evidence type="ECO:0000259" key="3">
    <source>
        <dbReference type="Pfam" id="PF13649"/>
    </source>
</evidence>
<dbReference type="InterPro" id="IPR041698">
    <property type="entry name" value="Methyltransf_25"/>
</dbReference>
<sequence>MAYGQMAMVYDHLMAHAPYEKWVEFTEEMFKEHEKSIHHIADLGCGTGEITTLLAKKGYQIVGVDYSEEMLTLAESKAMENNVSVTWLHQDIRSLDGLENLDAAVSYCDVMNYITEPEDIKATFHNVYQSLKQDGLFLFDVHHLDYILDHYINQTFAEVTDEASYIWFCSPGEELGEMYHDLTFFYLMNEKYERFDEQHHQQTYSINFYKEILEDVGFKNVKVYADFNTKQSNIDDNTARIFFSAVK</sequence>
<dbReference type="PANTHER" id="PTHR43861:SF1">
    <property type="entry name" value="TRANS-ACONITATE 2-METHYLTRANSFERASE"/>
    <property type="match status" value="1"/>
</dbReference>
<evidence type="ECO:0000313" key="5">
    <source>
        <dbReference type="Proteomes" id="UP001597221"/>
    </source>
</evidence>
<reference evidence="5" key="1">
    <citation type="journal article" date="2019" name="Int. J. Syst. Evol. Microbiol.">
        <title>The Global Catalogue of Microorganisms (GCM) 10K type strain sequencing project: providing services to taxonomists for standard genome sequencing and annotation.</title>
        <authorList>
            <consortium name="The Broad Institute Genomics Platform"/>
            <consortium name="The Broad Institute Genome Sequencing Center for Infectious Disease"/>
            <person name="Wu L."/>
            <person name="Ma J."/>
        </authorList>
    </citation>
    <scope>NUCLEOTIDE SEQUENCE [LARGE SCALE GENOMIC DNA]</scope>
    <source>
        <strain evidence="5">CGMCC 1.12376</strain>
    </source>
</reference>